<feature type="transmembrane region" description="Helical" evidence="13">
    <location>
        <begin position="345"/>
        <end position="365"/>
    </location>
</feature>
<evidence type="ECO:0000313" key="16">
    <source>
        <dbReference type="EMBL" id="SUZ61412.1"/>
    </source>
</evidence>
<dbReference type="HAMAP" id="MF_01810">
    <property type="entry name" value="YidC_type1"/>
    <property type="match status" value="1"/>
</dbReference>
<dbReference type="InterPro" id="IPR028053">
    <property type="entry name" value="Membr_insert_YidC_N"/>
</dbReference>
<reference evidence="16" key="1">
    <citation type="submission" date="2018-05" db="EMBL/GenBank/DDBJ databases">
        <authorList>
            <person name="Lanie J.A."/>
            <person name="Ng W.-L."/>
            <person name="Kazmierczak K.M."/>
            <person name="Andrzejewski T.M."/>
            <person name="Davidsen T.M."/>
            <person name="Wayne K.J."/>
            <person name="Tettelin H."/>
            <person name="Glass J.I."/>
            <person name="Rusch D."/>
            <person name="Podicherti R."/>
            <person name="Tsui H.-C.T."/>
            <person name="Winkler M.E."/>
        </authorList>
    </citation>
    <scope>NUCLEOTIDE SEQUENCE</scope>
</reference>
<gene>
    <name evidence="16" type="ORF">METZ01_LOCUS14266</name>
</gene>
<dbReference type="CDD" id="cd19961">
    <property type="entry name" value="EcYidC-like_peri"/>
    <property type="match status" value="1"/>
</dbReference>
<proteinExistence type="inferred from homology"/>
<evidence type="ECO:0000256" key="11">
    <source>
        <dbReference type="ARBA" id="ARBA00033245"/>
    </source>
</evidence>
<keyword evidence="9 13" id="KW-0472">Membrane</keyword>
<dbReference type="NCBIfam" id="TIGR03592">
    <property type="entry name" value="yidC_oxa1_cterm"/>
    <property type="match status" value="1"/>
</dbReference>
<feature type="domain" description="Membrane insertase YidC N-terminal" evidence="15">
    <location>
        <begin position="55"/>
        <end position="333"/>
    </location>
</feature>
<dbReference type="InterPro" id="IPR038221">
    <property type="entry name" value="YidC_periplasmic_sf"/>
</dbReference>
<evidence type="ECO:0000259" key="14">
    <source>
        <dbReference type="Pfam" id="PF02096"/>
    </source>
</evidence>
<evidence type="ECO:0000259" key="15">
    <source>
        <dbReference type="Pfam" id="PF14849"/>
    </source>
</evidence>
<evidence type="ECO:0000256" key="7">
    <source>
        <dbReference type="ARBA" id="ARBA00022927"/>
    </source>
</evidence>
<dbReference type="NCBIfam" id="TIGR03593">
    <property type="entry name" value="yidC_nterm"/>
    <property type="match status" value="1"/>
</dbReference>
<dbReference type="GO" id="GO:0032977">
    <property type="term" value="F:membrane insertase activity"/>
    <property type="evidence" value="ECO:0007669"/>
    <property type="project" value="InterPro"/>
</dbReference>
<dbReference type="AlphaFoldDB" id="A0A381P3A5"/>
<evidence type="ECO:0000256" key="3">
    <source>
        <dbReference type="ARBA" id="ARBA00015325"/>
    </source>
</evidence>
<evidence type="ECO:0000256" key="1">
    <source>
        <dbReference type="ARBA" id="ARBA00004429"/>
    </source>
</evidence>
<evidence type="ECO:0000256" key="6">
    <source>
        <dbReference type="ARBA" id="ARBA00022692"/>
    </source>
</evidence>
<evidence type="ECO:0000256" key="13">
    <source>
        <dbReference type="SAM" id="Phobius"/>
    </source>
</evidence>
<evidence type="ECO:0000256" key="12">
    <source>
        <dbReference type="ARBA" id="ARBA00033342"/>
    </source>
</evidence>
<keyword evidence="5" id="KW-1003">Cell membrane</keyword>
<feature type="transmembrane region" description="Helical" evidence="13">
    <location>
        <begin position="503"/>
        <end position="528"/>
    </location>
</feature>
<keyword evidence="10" id="KW-0143">Chaperone</keyword>
<dbReference type="GO" id="GO:0051205">
    <property type="term" value="P:protein insertion into membrane"/>
    <property type="evidence" value="ECO:0007669"/>
    <property type="project" value="TreeGrafter"/>
</dbReference>
<organism evidence="16">
    <name type="scientific">marine metagenome</name>
    <dbReference type="NCBI Taxonomy" id="408172"/>
    <lineage>
        <taxon>unclassified sequences</taxon>
        <taxon>metagenomes</taxon>
        <taxon>ecological metagenomes</taxon>
    </lineage>
</organism>
<feature type="domain" description="Membrane insertase YidC/Oxa/ALB C-terminal" evidence="14">
    <location>
        <begin position="345"/>
        <end position="542"/>
    </location>
</feature>
<dbReference type="InterPro" id="IPR028055">
    <property type="entry name" value="YidC/Oxa/ALB_C"/>
</dbReference>
<dbReference type="InterPro" id="IPR047196">
    <property type="entry name" value="YidC_ALB_C"/>
</dbReference>
<feature type="transmembrane region" description="Helical" evidence="13">
    <location>
        <begin position="414"/>
        <end position="435"/>
    </location>
</feature>
<protein>
    <recommendedName>
        <fullName evidence="3">Membrane protein insertase YidC</fullName>
    </recommendedName>
    <alternativeName>
        <fullName evidence="12">Foldase YidC</fullName>
    </alternativeName>
    <alternativeName>
        <fullName evidence="11">Membrane integrase YidC</fullName>
    </alternativeName>
</protein>
<dbReference type="PRINTS" id="PR01900">
    <property type="entry name" value="YIDCPROTEIN"/>
</dbReference>
<evidence type="ECO:0000256" key="8">
    <source>
        <dbReference type="ARBA" id="ARBA00022989"/>
    </source>
</evidence>
<dbReference type="InterPro" id="IPR001708">
    <property type="entry name" value="YidC/ALB3/OXA1/COX18"/>
</dbReference>
<sequence length="562" mass="64417">MILAMVVLFGWQIIFPPESRNTVDVSSALDENVSIQNYQKEEVTPNTSVACYGDRVPINSDRVTGSVSLCGAKIDEIYLKNFRTSTKDNSDFVKFFQSNQDENPYWAESGWIAPRGAEFNLPDSNSLWSVESGQILTQYDPITLVWDNGMGLIFRQIISLDENYLFSINQEITNNSISSITLFPYQQLSRKNIPQGQTLGLLHEGPTGWFDDKLEEVDYDDIEDEVYRKEFVSGWLGIRDKYWASALSSNDTDRKQANFKVSKSGDEDYYRVGFTGDAITASPGGKLVSNGMVFIGAKEVNIIEKYAEDKILPRFDLIIDWGWFYFLAKPLFYVLDFLFSYSGNFGVAILLLTVLIKTVFFPVVNRSYVQMAKMRKVQPEITKLREVYGDDRQRMAQEMQSLYKKEELKPLSGCLPVLIQIPVFFALYNVLLVTIEMRHAPFFGWIRDLSAPDPISLFNGFGLINWEPPQFFMIGIFHLLFGLTFFLQTKLNPTPTDPIQKTLFTWMPVFMIFIAANFPVGLVIYWAWNGLLSILQQMYIMKRQGTEIALFTNINKNSDKNE</sequence>
<dbReference type="InterPro" id="IPR019998">
    <property type="entry name" value="Membr_insert_YidC"/>
</dbReference>
<dbReference type="NCBIfam" id="NF002353">
    <property type="entry name" value="PRK01318.1-4"/>
    <property type="match status" value="1"/>
</dbReference>
<evidence type="ECO:0000256" key="5">
    <source>
        <dbReference type="ARBA" id="ARBA00022475"/>
    </source>
</evidence>
<evidence type="ECO:0000256" key="2">
    <source>
        <dbReference type="ARBA" id="ARBA00010527"/>
    </source>
</evidence>
<feature type="transmembrane region" description="Helical" evidence="13">
    <location>
        <begin position="471"/>
        <end position="491"/>
    </location>
</feature>
<keyword evidence="7" id="KW-0653">Protein transport</keyword>
<dbReference type="EMBL" id="UINC01000800">
    <property type="protein sequence ID" value="SUZ61412.1"/>
    <property type="molecule type" value="Genomic_DNA"/>
</dbReference>
<comment type="subcellular location">
    <subcellularLocation>
        <location evidence="1">Cell inner membrane</location>
        <topology evidence="1">Multi-pass membrane protein</topology>
    </subcellularLocation>
</comment>
<name>A0A381P3A5_9ZZZZ</name>
<dbReference type="GO" id="GO:0015031">
    <property type="term" value="P:protein transport"/>
    <property type="evidence" value="ECO:0007669"/>
    <property type="project" value="UniProtKB-KW"/>
</dbReference>
<keyword evidence="8 13" id="KW-1133">Transmembrane helix</keyword>
<keyword evidence="4" id="KW-0813">Transport</keyword>
<evidence type="ECO:0000256" key="4">
    <source>
        <dbReference type="ARBA" id="ARBA00022448"/>
    </source>
</evidence>
<accession>A0A381P3A5</accession>
<dbReference type="CDD" id="cd20070">
    <property type="entry name" value="5TM_YidC_Alb3"/>
    <property type="match status" value="1"/>
</dbReference>
<dbReference type="PRINTS" id="PR00701">
    <property type="entry name" value="60KDINNERMP"/>
</dbReference>
<dbReference type="Pfam" id="PF02096">
    <property type="entry name" value="60KD_IMP"/>
    <property type="match status" value="1"/>
</dbReference>
<comment type="similarity">
    <text evidence="2">Belongs to the OXA1/ALB3/YidC family. Type 1 subfamily.</text>
</comment>
<dbReference type="PANTHER" id="PTHR12428:SF65">
    <property type="entry name" value="CYTOCHROME C OXIDASE ASSEMBLY PROTEIN COX18, MITOCHONDRIAL"/>
    <property type="match status" value="1"/>
</dbReference>
<evidence type="ECO:0000256" key="10">
    <source>
        <dbReference type="ARBA" id="ARBA00023186"/>
    </source>
</evidence>
<evidence type="ECO:0000256" key="9">
    <source>
        <dbReference type="ARBA" id="ARBA00023136"/>
    </source>
</evidence>
<dbReference type="Gene3D" id="2.70.98.90">
    <property type="match status" value="1"/>
</dbReference>
<dbReference type="Pfam" id="PF14849">
    <property type="entry name" value="YidC_periplas"/>
    <property type="match status" value="1"/>
</dbReference>
<keyword evidence="6 13" id="KW-0812">Transmembrane</keyword>
<dbReference type="GO" id="GO:0005886">
    <property type="term" value="C:plasma membrane"/>
    <property type="evidence" value="ECO:0007669"/>
    <property type="project" value="UniProtKB-SubCell"/>
</dbReference>
<dbReference type="PANTHER" id="PTHR12428">
    <property type="entry name" value="OXA1"/>
    <property type="match status" value="1"/>
</dbReference>